<name>A0A3A1Y2Y9_9GAMM</name>
<reference evidence="5 6" key="1">
    <citation type="submission" date="2017-08" db="EMBL/GenBank/DDBJ databases">
        <title>Reclassification of Bisgaard taxon 37 and 44.</title>
        <authorList>
            <person name="Christensen H."/>
        </authorList>
    </citation>
    <scope>NUCLEOTIDE SEQUENCE [LARGE SCALE GENOMIC DNA]</scope>
    <source>
        <strain evidence="5 6">B96_3</strain>
    </source>
</reference>
<dbReference type="AlphaFoldDB" id="A0A3A1Y2Y9"/>
<comment type="caution">
    <text evidence="5">The sequence shown here is derived from an EMBL/GenBank/DDBJ whole genome shotgun (WGS) entry which is preliminary data.</text>
</comment>
<proteinExistence type="inferred from homology"/>
<dbReference type="InterPro" id="IPR052021">
    <property type="entry name" value="Type-I_RS_S_subunit"/>
</dbReference>
<keyword evidence="6" id="KW-1185">Reference proteome</keyword>
<dbReference type="EMBL" id="NRHC01000073">
    <property type="protein sequence ID" value="RIY31935.1"/>
    <property type="molecule type" value="Genomic_DNA"/>
</dbReference>
<protein>
    <recommendedName>
        <fullName evidence="4">Type I restriction modification DNA specificity domain-containing protein</fullName>
    </recommendedName>
</protein>
<evidence type="ECO:0000256" key="1">
    <source>
        <dbReference type="ARBA" id="ARBA00010923"/>
    </source>
</evidence>
<comment type="similarity">
    <text evidence="1">Belongs to the type-I restriction system S methylase family.</text>
</comment>
<dbReference type="PANTHER" id="PTHR30408:SF13">
    <property type="entry name" value="TYPE I RESTRICTION ENZYME HINDI SPECIFICITY SUBUNIT"/>
    <property type="match status" value="1"/>
</dbReference>
<dbReference type="Pfam" id="PF01420">
    <property type="entry name" value="Methylase_S"/>
    <property type="match status" value="2"/>
</dbReference>
<feature type="domain" description="Type I restriction modification DNA specificity" evidence="4">
    <location>
        <begin position="230"/>
        <end position="399"/>
    </location>
</feature>
<dbReference type="CDD" id="cd17255">
    <property type="entry name" value="RMtype1_S_Fco49512ORF2615P-TRD2-CR2_like"/>
    <property type="match status" value="1"/>
</dbReference>
<evidence type="ECO:0000313" key="6">
    <source>
        <dbReference type="Proteomes" id="UP000265691"/>
    </source>
</evidence>
<sequence>MTLPDYTGLTLKEKEELRQRTELRPPVRFPEFTKPWCTARVEDVFDKITAGKHILVADTKSKPDNEYCYPTYSSQTKNYGIVGYYNQHLFENAVVWTNTGYAGVTKFIPDKFFAMSTCGVLLSDKGYCNTCVAESINKMTKLYVTVGVQPKLMAHRMAKVMFSYPEEFEEQQKISKLFEDVDKQIRALEERIRLYEKIKLGLFQRLIPKFNYLSVHEKFPLMRFKGFTHEWTWHKLSDLVEVVSGGTPNTKVAEYYGGNINWFTPTEIGDRTYVYSSKRKLTEAGYKSCAAKMLPAGTILFSSRASVGKVAILANASTTTQSFENFIPKEDKVSTYYIYTLIPVIREQALREGRGTTFNAVIKAQVKNFEVPLTTPEEQEKITELTSKVDRMLDLLKDQLDLTRTLRKGLVQQMLC</sequence>
<dbReference type="SUPFAM" id="SSF116734">
    <property type="entry name" value="DNA methylase specificity domain"/>
    <property type="match status" value="2"/>
</dbReference>
<feature type="domain" description="Type I restriction modification DNA specificity" evidence="4">
    <location>
        <begin position="34"/>
        <end position="191"/>
    </location>
</feature>
<evidence type="ECO:0000313" key="5">
    <source>
        <dbReference type="EMBL" id="RIY31935.1"/>
    </source>
</evidence>
<dbReference type="OrthoDB" id="9798929at2"/>
<evidence type="ECO:0000259" key="4">
    <source>
        <dbReference type="Pfam" id="PF01420"/>
    </source>
</evidence>
<accession>A0A3A1Y2Y9</accession>
<gene>
    <name evidence="5" type="ORF">CKF54_05710</name>
</gene>
<keyword evidence="3" id="KW-0238">DNA-binding</keyword>
<organism evidence="5 6">
    <name type="scientific">Psittacicella hinzii</name>
    <dbReference type="NCBI Taxonomy" id="2028575"/>
    <lineage>
        <taxon>Bacteria</taxon>
        <taxon>Pseudomonadati</taxon>
        <taxon>Pseudomonadota</taxon>
        <taxon>Gammaproteobacteria</taxon>
        <taxon>Pasteurellales</taxon>
        <taxon>Psittacicellaceae</taxon>
        <taxon>Psittacicella</taxon>
    </lineage>
</organism>
<dbReference type="Proteomes" id="UP000265691">
    <property type="component" value="Unassembled WGS sequence"/>
</dbReference>
<dbReference type="PANTHER" id="PTHR30408">
    <property type="entry name" value="TYPE-1 RESTRICTION ENZYME ECOKI SPECIFICITY PROTEIN"/>
    <property type="match status" value="1"/>
</dbReference>
<evidence type="ECO:0000256" key="3">
    <source>
        <dbReference type="ARBA" id="ARBA00023125"/>
    </source>
</evidence>
<evidence type="ECO:0000256" key="2">
    <source>
        <dbReference type="ARBA" id="ARBA00022747"/>
    </source>
</evidence>
<dbReference type="InterPro" id="IPR044946">
    <property type="entry name" value="Restrct_endonuc_typeI_TRD_sf"/>
</dbReference>
<dbReference type="GO" id="GO:0009307">
    <property type="term" value="P:DNA restriction-modification system"/>
    <property type="evidence" value="ECO:0007669"/>
    <property type="project" value="UniProtKB-KW"/>
</dbReference>
<dbReference type="GO" id="GO:0003677">
    <property type="term" value="F:DNA binding"/>
    <property type="evidence" value="ECO:0007669"/>
    <property type="project" value="UniProtKB-KW"/>
</dbReference>
<dbReference type="Gene3D" id="3.90.220.20">
    <property type="entry name" value="DNA methylase specificity domains"/>
    <property type="match status" value="2"/>
</dbReference>
<dbReference type="Gene3D" id="1.10.287.1120">
    <property type="entry name" value="Bipartite methylase S protein"/>
    <property type="match status" value="1"/>
</dbReference>
<keyword evidence="2" id="KW-0680">Restriction system</keyword>
<dbReference type="InterPro" id="IPR000055">
    <property type="entry name" value="Restrct_endonuc_typeI_TRD"/>
</dbReference>
<dbReference type="RefSeq" id="WP_119525404.1">
    <property type="nucleotide sequence ID" value="NZ_NRHC01000073.1"/>
</dbReference>